<dbReference type="Proteomes" id="UP000807306">
    <property type="component" value="Unassembled WGS sequence"/>
</dbReference>
<accession>A0A9P6EVU5</accession>
<gene>
    <name evidence="2" type="ORF">CPB83DRAFT_842414</name>
</gene>
<dbReference type="EMBL" id="MU157824">
    <property type="protein sequence ID" value="KAF9535824.1"/>
    <property type="molecule type" value="Genomic_DNA"/>
</dbReference>
<sequence>MIQQAWHVISSTDPLVDSDDEDGGDEYTRDDYLQRLEVIKRFSQPQFIQDQQSFYTEMDVDPI</sequence>
<feature type="region of interest" description="Disordered" evidence="1">
    <location>
        <begin position="1"/>
        <end position="27"/>
    </location>
</feature>
<evidence type="ECO:0000256" key="1">
    <source>
        <dbReference type="SAM" id="MobiDB-lite"/>
    </source>
</evidence>
<evidence type="ECO:0000313" key="2">
    <source>
        <dbReference type="EMBL" id="KAF9535824.1"/>
    </source>
</evidence>
<comment type="caution">
    <text evidence="2">The sequence shown here is derived from an EMBL/GenBank/DDBJ whole genome shotgun (WGS) entry which is preliminary data.</text>
</comment>
<dbReference type="OrthoDB" id="2610856at2759"/>
<feature type="compositionally biased region" description="Polar residues" evidence="1">
    <location>
        <begin position="1"/>
        <end position="13"/>
    </location>
</feature>
<name>A0A9P6EVU5_9AGAR</name>
<reference evidence="2" key="1">
    <citation type="submission" date="2020-11" db="EMBL/GenBank/DDBJ databases">
        <authorList>
            <consortium name="DOE Joint Genome Institute"/>
            <person name="Ahrendt S."/>
            <person name="Riley R."/>
            <person name="Andreopoulos W."/>
            <person name="Labutti K."/>
            <person name="Pangilinan J."/>
            <person name="Ruiz-Duenas F.J."/>
            <person name="Barrasa J.M."/>
            <person name="Sanchez-Garcia M."/>
            <person name="Camarero S."/>
            <person name="Miyauchi S."/>
            <person name="Serrano A."/>
            <person name="Linde D."/>
            <person name="Babiker R."/>
            <person name="Drula E."/>
            <person name="Ayuso-Fernandez I."/>
            <person name="Pacheco R."/>
            <person name="Padilla G."/>
            <person name="Ferreira P."/>
            <person name="Barriuso J."/>
            <person name="Kellner H."/>
            <person name="Castanera R."/>
            <person name="Alfaro M."/>
            <person name="Ramirez L."/>
            <person name="Pisabarro A.G."/>
            <person name="Kuo A."/>
            <person name="Tritt A."/>
            <person name="Lipzen A."/>
            <person name="He G."/>
            <person name="Yan M."/>
            <person name="Ng V."/>
            <person name="Cullen D."/>
            <person name="Martin F."/>
            <person name="Rosso M.-N."/>
            <person name="Henrissat B."/>
            <person name="Hibbett D."/>
            <person name="Martinez A.T."/>
            <person name="Grigoriev I.V."/>
        </authorList>
    </citation>
    <scope>NUCLEOTIDE SEQUENCE</scope>
    <source>
        <strain evidence="2">CBS 506.95</strain>
    </source>
</reference>
<evidence type="ECO:0000313" key="3">
    <source>
        <dbReference type="Proteomes" id="UP000807306"/>
    </source>
</evidence>
<keyword evidence="3" id="KW-1185">Reference proteome</keyword>
<feature type="compositionally biased region" description="Acidic residues" evidence="1">
    <location>
        <begin position="16"/>
        <end position="25"/>
    </location>
</feature>
<organism evidence="2 3">
    <name type="scientific">Crepidotus variabilis</name>
    <dbReference type="NCBI Taxonomy" id="179855"/>
    <lineage>
        <taxon>Eukaryota</taxon>
        <taxon>Fungi</taxon>
        <taxon>Dikarya</taxon>
        <taxon>Basidiomycota</taxon>
        <taxon>Agaricomycotina</taxon>
        <taxon>Agaricomycetes</taxon>
        <taxon>Agaricomycetidae</taxon>
        <taxon>Agaricales</taxon>
        <taxon>Agaricineae</taxon>
        <taxon>Crepidotaceae</taxon>
        <taxon>Crepidotus</taxon>
    </lineage>
</organism>
<proteinExistence type="predicted"/>
<protein>
    <submittedName>
        <fullName evidence="2">Uncharacterized protein</fullName>
    </submittedName>
</protein>
<dbReference type="AlphaFoldDB" id="A0A9P6EVU5"/>